<keyword evidence="1" id="KW-1133">Transmembrane helix</keyword>
<dbReference type="AlphaFoldDB" id="A0A0R1VXJ1"/>
<dbReference type="OrthoDB" id="9813051at2"/>
<dbReference type="EMBL" id="AZFX01000040">
    <property type="protein sequence ID" value="KRM10279.1"/>
    <property type="molecule type" value="Genomic_DNA"/>
</dbReference>
<dbReference type="PATRIC" id="fig|1423735.3.peg.1561"/>
<feature type="transmembrane region" description="Helical" evidence="1">
    <location>
        <begin position="182"/>
        <end position="203"/>
    </location>
</feature>
<evidence type="ECO:0000313" key="3">
    <source>
        <dbReference type="Proteomes" id="UP000051315"/>
    </source>
</evidence>
<dbReference type="NCBIfam" id="TIGR01906">
    <property type="entry name" value="integ_TIGR01906"/>
    <property type="match status" value="1"/>
</dbReference>
<keyword evidence="1" id="KW-0812">Transmembrane</keyword>
<feature type="transmembrane region" description="Helical" evidence="1">
    <location>
        <begin position="12"/>
        <end position="35"/>
    </location>
</feature>
<evidence type="ECO:0000313" key="2">
    <source>
        <dbReference type="EMBL" id="KRM10279.1"/>
    </source>
</evidence>
<proteinExistence type="predicted"/>
<sequence length="213" mass="24668">MIARRIKAGGQWLSLAGFCLSFAIILTFLLSYALFPIDAEFYQVRHLYPVTAGQLYHNYVELMAYLQLPWVNPLRLSDFPVSVSGATHFADVKKLFILTWVIFIISTPFAVRFLHQLKVRRQRYRLLWPAQIGLVVPVILAVIASINFDQFFIAFHQLFFRNQDWLFDPATDPIILVLPEEFFMHCFVLAFLLFETLMVLGIVHAKKSLKLGD</sequence>
<dbReference type="STRING" id="1423735.FC15_GL001512"/>
<feature type="transmembrane region" description="Helical" evidence="1">
    <location>
        <begin position="95"/>
        <end position="114"/>
    </location>
</feature>
<feature type="transmembrane region" description="Helical" evidence="1">
    <location>
        <begin position="126"/>
        <end position="148"/>
    </location>
</feature>
<name>A0A0R1VXJ1_9LACO</name>
<dbReference type="InterPro" id="IPR010178">
    <property type="entry name" value="Lit"/>
</dbReference>
<accession>A0A0R1VXJ1</accession>
<keyword evidence="1" id="KW-0472">Membrane</keyword>
<gene>
    <name evidence="2" type="ORF">FC15_GL001512</name>
</gene>
<reference evidence="2 3" key="1">
    <citation type="journal article" date="2015" name="Genome Announc.">
        <title>Expanding the biotechnology potential of lactobacilli through comparative genomics of 213 strains and associated genera.</title>
        <authorList>
            <person name="Sun Z."/>
            <person name="Harris H.M."/>
            <person name="McCann A."/>
            <person name="Guo C."/>
            <person name="Argimon S."/>
            <person name="Zhang W."/>
            <person name="Yang X."/>
            <person name="Jeffery I.B."/>
            <person name="Cooney J.C."/>
            <person name="Kagawa T.F."/>
            <person name="Liu W."/>
            <person name="Song Y."/>
            <person name="Salvetti E."/>
            <person name="Wrobel A."/>
            <person name="Rasinkangas P."/>
            <person name="Parkhill J."/>
            <person name="Rea M.C."/>
            <person name="O'Sullivan O."/>
            <person name="Ritari J."/>
            <person name="Douillard F.P."/>
            <person name="Paul Ross R."/>
            <person name="Yang R."/>
            <person name="Briner A.E."/>
            <person name="Felis G.E."/>
            <person name="de Vos W.M."/>
            <person name="Barrangou R."/>
            <person name="Klaenhammer T.R."/>
            <person name="Caufield P.W."/>
            <person name="Cui Y."/>
            <person name="Zhang H."/>
            <person name="O'Toole P.W."/>
        </authorList>
    </citation>
    <scope>NUCLEOTIDE SEQUENCE [LARGE SCALE GENOMIC DNA]</scope>
    <source>
        <strain evidence="2 3">DSM 17758</strain>
    </source>
</reference>
<dbReference type="Pfam" id="PF07314">
    <property type="entry name" value="Lit"/>
    <property type="match status" value="1"/>
</dbReference>
<protein>
    <submittedName>
        <fullName evidence="2">Rhodopsin-like gpcr superfamily membrane protein</fullName>
    </submittedName>
</protein>
<keyword evidence="3" id="KW-1185">Reference proteome</keyword>
<organism evidence="2 3">
    <name type="scientific">Lapidilactobacillus concavus DSM 17758</name>
    <dbReference type="NCBI Taxonomy" id="1423735"/>
    <lineage>
        <taxon>Bacteria</taxon>
        <taxon>Bacillati</taxon>
        <taxon>Bacillota</taxon>
        <taxon>Bacilli</taxon>
        <taxon>Lactobacillales</taxon>
        <taxon>Lactobacillaceae</taxon>
        <taxon>Lapidilactobacillus</taxon>
    </lineage>
</organism>
<dbReference type="Proteomes" id="UP000051315">
    <property type="component" value="Unassembled WGS sequence"/>
</dbReference>
<comment type="caution">
    <text evidence="2">The sequence shown here is derived from an EMBL/GenBank/DDBJ whole genome shotgun (WGS) entry which is preliminary data.</text>
</comment>
<dbReference type="RefSeq" id="WP_146979145.1">
    <property type="nucleotide sequence ID" value="NZ_AZFX01000040.1"/>
</dbReference>
<evidence type="ECO:0000256" key="1">
    <source>
        <dbReference type="SAM" id="Phobius"/>
    </source>
</evidence>